<geneLocation type="plasmid" evidence="2 3">
    <name>pPDG2</name>
</geneLocation>
<proteinExistence type="predicted"/>
<dbReference type="PROSITE" id="PS51257">
    <property type="entry name" value="PROKAR_LIPOPROTEIN"/>
    <property type="match status" value="1"/>
</dbReference>
<evidence type="ECO:0000313" key="2">
    <source>
        <dbReference type="EMBL" id="AII10962.1"/>
    </source>
</evidence>
<dbReference type="Gene3D" id="3.40.190.10">
    <property type="entry name" value="Periplasmic binding protein-like II"/>
    <property type="match status" value="2"/>
</dbReference>
<name>A0A076F0L0_RHOOP</name>
<organism evidence="2 3">
    <name type="scientific">Rhodococcus opacus</name>
    <name type="common">Nocardia opaca</name>
    <dbReference type="NCBI Taxonomy" id="37919"/>
    <lineage>
        <taxon>Bacteria</taxon>
        <taxon>Bacillati</taxon>
        <taxon>Actinomycetota</taxon>
        <taxon>Actinomycetes</taxon>
        <taxon>Mycobacteriales</taxon>
        <taxon>Nocardiaceae</taxon>
        <taxon>Rhodococcus</taxon>
    </lineage>
</organism>
<dbReference type="PANTHER" id="PTHR30024">
    <property type="entry name" value="ALIPHATIC SULFONATES-BINDING PROTEIN-RELATED"/>
    <property type="match status" value="1"/>
</dbReference>
<evidence type="ECO:0000313" key="3">
    <source>
        <dbReference type="Proteomes" id="UP000028488"/>
    </source>
</evidence>
<evidence type="ECO:0000259" key="1">
    <source>
        <dbReference type="Pfam" id="PF09084"/>
    </source>
</evidence>
<dbReference type="AlphaFoldDB" id="A0A076F0L0"/>
<dbReference type="Pfam" id="PF09084">
    <property type="entry name" value="NMT1"/>
    <property type="match status" value="1"/>
</dbReference>
<sequence>MGRFLTALTATVLSTSLLTSCSSSDSSNDTPDDLSGITLTFAVQSAEYAAFFEQADVFDDLPYTLETPVIVGPSPQLAALRSKASDVALIGDNTAAFEAANADEDWAETGPEVVTIGGASFTGSPYPVPALFVRTDSGINSIDDLRGKSFAYTQGGNSYAAYAKTLADAGLTPDDINPVLMPDTMAGAAAFVAGEVDAVIAAYWVVSQAVDSGEAKQLVGNEELGIPGGAGFLTRPDVLRDNKRLTALQDLFSRLGKFYSDWYPRHEAEVVKIYQDVLKVSPEVAQANFDNGKHGRLYRVGNPEFIAKEQALVDAAYSIGGVKHNRDISVVFNPILDEFSVPE</sequence>
<dbReference type="PANTHER" id="PTHR30024:SF48">
    <property type="entry name" value="ABC TRANSPORTER SUBSTRATE-BINDING PROTEIN"/>
    <property type="match status" value="1"/>
</dbReference>
<feature type="domain" description="SsuA/THI5-like" evidence="1">
    <location>
        <begin position="127"/>
        <end position="227"/>
    </location>
</feature>
<dbReference type="SUPFAM" id="SSF53850">
    <property type="entry name" value="Periplasmic binding protein-like II"/>
    <property type="match status" value="1"/>
</dbReference>
<dbReference type="Proteomes" id="UP000028488">
    <property type="component" value="Plasmid pPDG2"/>
</dbReference>
<gene>
    <name evidence="2" type="ORF">EP51_43380</name>
</gene>
<dbReference type="InterPro" id="IPR015168">
    <property type="entry name" value="SsuA/THI5"/>
</dbReference>
<keyword evidence="2" id="KW-0614">Plasmid</keyword>
<protein>
    <recommendedName>
        <fullName evidence="1">SsuA/THI5-like domain-containing protein</fullName>
    </recommendedName>
</protein>
<reference evidence="2 3" key="1">
    <citation type="submission" date="2014-07" db="EMBL/GenBank/DDBJ databases">
        <title>Genome Sequence of Rhodococcus opacus Strain R7, a Biodegrader of Mono- and Polycyclic Aromatic Hydrocarbons.</title>
        <authorList>
            <person name="Di Gennaro P."/>
            <person name="Zampolli J."/>
            <person name="Presti I."/>
            <person name="Cappelletti M."/>
            <person name="D'Ursi P."/>
            <person name="Orro A."/>
            <person name="Mezzelani A."/>
            <person name="Milanesi L."/>
        </authorList>
    </citation>
    <scope>NUCLEOTIDE SEQUENCE [LARGE SCALE GENOMIC DNA]</scope>
    <source>
        <strain evidence="2 3">R7</strain>
        <plasmid evidence="2">pPDG2</plasmid>
    </source>
</reference>
<dbReference type="EMBL" id="CP008949">
    <property type="protein sequence ID" value="AII10962.1"/>
    <property type="molecule type" value="Genomic_DNA"/>
</dbReference>
<accession>A0A076F0L0</accession>